<dbReference type="SUPFAM" id="SSF52833">
    <property type="entry name" value="Thioredoxin-like"/>
    <property type="match status" value="1"/>
</dbReference>
<protein>
    <submittedName>
        <fullName evidence="2">Glutathione S-transferase</fullName>
    </submittedName>
</protein>
<sequence>MQLFLNATSPYARVARIAALEKGFGDTLALTWVDPWADDPALLAVNPIGRVPVLVTEAGTPLTESLLIARHLDTLGAGPTLFPTAGSAAVLSLAGVGYGLMEAAFHTVIARKQGGPEADGTTLGRRRARAIDRSLHALDLDRLAPTPSQGGGGTLTIGLLVTAVALDYVAFRLPEIAWPATHPALAAWHESVIGRDSFRRTRFA</sequence>
<keyword evidence="2" id="KW-0808">Transferase</keyword>
<dbReference type="EMBL" id="VWPJ01000026">
    <property type="protein sequence ID" value="KAA5603982.1"/>
    <property type="molecule type" value="Genomic_DNA"/>
</dbReference>
<evidence type="ECO:0000313" key="3">
    <source>
        <dbReference type="Proteomes" id="UP000324065"/>
    </source>
</evidence>
<dbReference type="InterPro" id="IPR036282">
    <property type="entry name" value="Glutathione-S-Trfase_C_sf"/>
</dbReference>
<dbReference type="PROSITE" id="PS50404">
    <property type="entry name" value="GST_NTER"/>
    <property type="match status" value="1"/>
</dbReference>
<name>A0A5M6I7A4_9PROT</name>
<organism evidence="2 3">
    <name type="scientific">Roseospira marina</name>
    <dbReference type="NCBI Taxonomy" id="140057"/>
    <lineage>
        <taxon>Bacteria</taxon>
        <taxon>Pseudomonadati</taxon>
        <taxon>Pseudomonadota</taxon>
        <taxon>Alphaproteobacteria</taxon>
        <taxon>Rhodospirillales</taxon>
        <taxon>Rhodospirillaceae</taxon>
        <taxon>Roseospira</taxon>
    </lineage>
</organism>
<evidence type="ECO:0000259" key="1">
    <source>
        <dbReference type="PROSITE" id="PS50404"/>
    </source>
</evidence>
<evidence type="ECO:0000313" key="2">
    <source>
        <dbReference type="EMBL" id="KAA5603982.1"/>
    </source>
</evidence>
<dbReference type="InterPro" id="IPR004045">
    <property type="entry name" value="Glutathione_S-Trfase_N"/>
</dbReference>
<dbReference type="InterPro" id="IPR036249">
    <property type="entry name" value="Thioredoxin-like_sf"/>
</dbReference>
<feature type="domain" description="GST N-terminal" evidence="1">
    <location>
        <begin position="1"/>
        <end position="80"/>
    </location>
</feature>
<keyword evidence="3" id="KW-1185">Reference proteome</keyword>
<reference evidence="2 3" key="1">
    <citation type="submission" date="2019-09" db="EMBL/GenBank/DDBJ databases">
        <title>Genome sequence of Roseospira marina, one of the more divergent members of the non-sulfur purple photosynthetic bacterial family, the Rhodospirillaceae.</title>
        <authorList>
            <person name="Meyer T."/>
            <person name="Kyndt J."/>
        </authorList>
    </citation>
    <scope>NUCLEOTIDE SEQUENCE [LARGE SCALE GENOMIC DNA]</scope>
    <source>
        <strain evidence="2 3">DSM 15113</strain>
    </source>
</reference>
<dbReference type="GO" id="GO:0016740">
    <property type="term" value="F:transferase activity"/>
    <property type="evidence" value="ECO:0007669"/>
    <property type="project" value="UniProtKB-KW"/>
</dbReference>
<gene>
    <name evidence="2" type="ORF">F1188_18170</name>
</gene>
<proteinExistence type="predicted"/>
<accession>A0A5M6I7A4</accession>
<dbReference type="SUPFAM" id="SSF47616">
    <property type="entry name" value="GST C-terminal domain-like"/>
    <property type="match status" value="1"/>
</dbReference>
<dbReference type="Gene3D" id="3.40.30.10">
    <property type="entry name" value="Glutaredoxin"/>
    <property type="match status" value="1"/>
</dbReference>
<dbReference type="Pfam" id="PF13409">
    <property type="entry name" value="GST_N_2"/>
    <property type="match status" value="1"/>
</dbReference>
<dbReference type="OrthoDB" id="9795329at2"/>
<comment type="caution">
    <text evidence="2">The sequence shown here is derived from an EMBL/GenBank/DDBJ whole genome shotgun (WGS) entry which is preliminary data.</text>
</comment>
<dbReference type="Gene3D" id="1.20.1050.10">
    <property type="match status" value="1"/>
</dbReference>
<dbReference type="AlphaFoldDB" id="A0A5M6I7A4"/>
<dbReference type="Proteomes" id="UP000324065">
    <property type="component" value="Unassembled WGS sequence"/>
</dbReference>